<name>A0ABW3WZR5_9HYPH</name>
<evidence type="ECO:0000313" key="4">
    <source>
        <dbReference type="Proteomes" id="UP001597176"/>
    </source>
</evidence>
<protein>
    <submittedName>
        <fullName evidence="3">Substrate-binding domain-containing protein</fullName>
    </submittedName>
</protein>
<dbReference type="InterPro" id="IPR024370">
    <property type="entry name" value="PBP_domain"/>
</dbReference>
<proteinExistence type="predicted"/>
<evidence type="ECO:0000313" key="3">
    <source>
        <dbReference type="EMBL" id="MFD1302721.1"/>
    </source>
</evidence>
<gene>
    <name evidence="3" type="ORF">ACFQ4G_14185</name>
</gene>
<evidence type="ECO:0000259" key="2">
    <source>
        <dbReference type="Pfam" id="PF12727"/>
    </source>
</evidence>
<feature type="domain" description="HTH lysR-type" evidence="1">
    <location>
        <begin position="24"/>
        <end position="80"/>
    </location>
</feature>
<dbReference type="Pfam" id="PF12727">
    <property type="entry name" value="PBP_like"/>
    <property type="match status" value="1"/>
</dbReference>
<dbReference type="PANTHER" id="PTHR38431">
    <property type="entry name" value="BLL2305 PROTEIN"/>
    <property type="match status" value="1"/>
</dbReference>
<accession>A0ABW3WZR5</accession>
<keyword evidence="4" id="KW-1185">Reference proteome</keyword>
<comment type="caution">
    <text evidence="3">The sequence shown here is derived from an EMBL/GenBank/DDBJ whole genome shotgun (WGS) entry which is preliminary data.</text>
</comment>
<dbReference type="SUPFAM" id="SSF46785">
    <property type="entry name" value="Winged helix' DNA-binding domain"/>
    <property type="match status" value="1"/>
</dbReference>
<organism evidence="3 4">
    <name type="scientific">Methylobacterium marchantiae</name>
    <dbReference type="NCBI Taxonomy" id="600331"/>
    <lineage>
        <taxon>Bacteria</taxon>
        <taxon>Pseudomonadati</taxon>
        <taxon>Pseudomonadota</taxon>
        <taxon>Alphaproteobacteria</taxon>
        <taxon>Hyphomicrobiales</taxon>
        <taxon>Methylobacteriaceae</taxon>
        <taxon>Methylobacterium</taxon>
    </lineage>
</organism>
<dbReference type="Gene3D" id="1.10.10.10">
    <property type="entry name" value="Winged helix-like DNA-binding domain superfamily/Winged helix DNA-binding domain"/>
    <property type="match status" value="1"/>
</dbReference>
<dbReference type="PANTHER" id="PTHR38431:SF1">
    <property type="entry name" value="BLL2305 PROTEIN"/>
    <property type="match status" value="1"/>
</dbReference>
<reference evidence="4" key="1">
    <citation type="journal article" date="2019" name="Int. J. Syst. Evol. Microbiol.">
        <title>The Global Catalogue of Microorganisms (GCM) 10K type strain sequencing project: providing services to taxonomists for standard genome sequencing and annotation.</title>
        <authorList>
            <consortium name="The Broad Institute Genomics Platform"/>
            <consortium name="The Broad Institute Genome Sequencing Center for Infectious Disease"/>
            <person name="Wu L."/>
            <person name="Ma J."/>
        </authorList>
    </citation>
    <scope>NUCLEOTIDE SEQUENCE [LARGE SCALE GENOMIC DNA]</scope>
    <source>
        <strain evidence="4">CCUG 56108</strain>
    </source>
</reference>
<dbReference type="Proteomes" id="UP001597176">
    <property type="component" value="Unassembled WGS sequence"/>
</dbReference>
<evidence type="ECO:0000259" key="1">
    <source>
        <dbReference type="Pfam" id="PF00126"/>
    </source>
</evidence>
<feature type="domain" description="PBP" evidence="2">
    <location>
        <begin position="140"/>
        <end position="301"/>
    </location>
</feature>
<dbReference type="InterPro" id="IPR036390">
    <property type="entry name" value="WH_DNA-bd_sf"/>
</dbReference>
<dbReference type="InterPro" id="IPR000847">
    <property type="entry name" value="LysR_HTH_N"/>
</dbReference>
<dbReference type="Pfam" id="PF00126">
    <property type="entry name" value="HTH_1"/>
    <property type="match status" value="1"/>
</dbReference>
<dbReference type="EMBL" id="JBHTND010000018">
    <property type="protein sequence ID" value="MFD1302721.1"/>
    <property type="molecule type" value="Genomic_DNA"/>
</dbReference>
<dbReference type="InterPro" id="IPR036388">
    <property type="entry name" value="WH-like_DNA-bd_sf"/>
</dbReference>
<dbReference type="RefSeq" id="WP_238203764.1">
    <property type="nucleotide sequence ID" value="NZ_JBHTND010000018.1"/>
</dbReference>
<dbReference type="SUPFAM" id="SSF53850">
    <property type="entry name" value="Periplasmic binding protein-like II"/>
    <property type="match status" value="1"/>
</dbReference>
<sequence length="326" mass="34232">MKVDLTLGGTIDVAGREIAFAPTLALLDAVVAAGSLQGAASRLRLSYRSAWGRFVLLEETLGHPVIRKTKGHGTVLTPYGAAFHEALARASRASEDIVRREERVLEAALDALNGIASGPLRLAISHDSVLLEALGEIGGIAVSIAGSLEALARLASGQVDGAGFHFGAAVPEPGSAFAEVLADPALIARPVLRREQGLMIAKGNPFAVNGIADLSAAGLRFVNRQHGAGTRIWFDRLCAEAGMNARSIHGYETEEFTHQAVAALIASDAADVGMGTRAIAERFGLNFVPLGEETYFLAVRAFVGAERLETIAEAIRRRAESTAGYA</sequence>